<accession>A0AAN8H3G1</accession>
<feature type="compositionally biased region" description="Pro residues" evidence="1">
    <location>
        <begin position="88"/>
        <end position="101"/>
    </location>
</feature>
<keyword evidence="3" id="KW-1185">Reference proteome</keyword>
<reference evidence="2 3" key="1">
    <citation type="journal article" date="2023" name="Mol. Biol. Evol.">
        <title>Genomics of Secondarily Temperate Adaptation in the Only Non-Antarctic Icefish.</title>
        <authorList>
            <person name="Rivera-Colon A.G."/>
            <person name="Rayamajhi N."/>
            <person name="Minhas B.F."/>
            <person name="Madrigal G."/>
            <person name="Bilyk K.T."/>
            <person name="Yoon V."/>
            <person name="Hune M."/>
            <person name="Gregory S."/>
            <person name="Cheng C.H.C."/>
            <person name="Catchen J.M."/>
        </authorList>
    </citation>
    <scope>NUCLEOTIDE SEQUENCE [LARGE SCALE GENOMIC DNA]</scope>
    <source>
        <tissue evidence="2">White muscle</tissue>
    </source>
</reference>
<organism evidence="2 3">
    <name type="scientific">Champsocephalus gunnari</name>
    <name type="common">Mackerel icefish</name>
    <dbReference type="NCBI Taxonomy" id="52237"/>
    <lineage>
        <taxon>Eukaryota</taxon>
        <taxon>Metazoa</taxon>
        <taxon>Chordata</taxon>
        <taxon>Craniata</taxon>
        <taxon>Vertebrata</taxon>
        <taxon>Euteleostomi</taxon>
        <taxon>Actinopterygii</taxon>
        <taxon>Neopterygii</taxon>
        <taxon>Teleostei</taxon>
        <taxon>Neoteleostei</taxon>
        <taxon>Acanthomorphata</taxon>
        <taxon>Eupercaria</taxon>
        <taxon>Perciformes</taxon>
        <taxon>Notothenioidei</taxon>
        <taxon>Channichthyidae</taxon>
        <taxon>Champsocephalus</taxon>
    </lineage>
</organism>
<feature type="compositionally biased region" description="Polar residues" evidence="1">
    <location>
        <begin position="113"/>
        <end position="124"/>
    </location>
</feature>
<sequence length="124" mass="13775">MEDINAMFSDLLVEIDLITKSLSEETVPPESLSSTHEETNYFMNYTDLNDSLYELEDTDLDALMADLVADLNATEMKLAADMQGLKQPSPPPPDLPPPPQGLSPSSYLLTRFPSITSDQHQQQC</sequence>
<protein>
    <submittedName>
        <fullName evidence="2">Uncharacterized protein</fullName>
    </submittedName>
</protein>
<evidence type="ECO:0000256" key="1">
    <source>
        <dbReference type="SAM" id="MobiDB-lite"/>
    </source>
</evidence>
<comment type="caution">
    <text evidence="2">The sequence shown here is derived from an EMBL/GenBank/DDBJ whole genome shotgun (WGS) entry which is preliminary data.</text>
</comment>
<dbReference type="EMBL" id="JAURVH010001533">
    <property type="protein sequence ID" value="KAK5898149.1"/>
    <property type="molecule type" value="Genomic_DNA"/>
</dbReference>
<name>A0AAN8H3G1_CHAGU</name>
<dbReference type="AlphaFoldDB" id="A0AAN8H3G1"/>
<proteinExistence type="predicted"/>
<feature type="region of interest" description="Disordered" evidence="1">
    <location>
        <begin position="80"/>
        <end position="124"/>
    </location>
</feature>
<dbReference type="Proteomes" id="UP001331515">
    <property type="component" value="Unassembled WGS sequence"/>
</dbReference>
<evidence type="ECO:0000313" key="2">
    <source>
        <dbReference type="EMBL" id="KAK5898149.1"/>
    </source>
</evidence>
<gene>
    <name evidence="2" type="ORF">CgunFtcFv8_015590</name>
</gene>
<evidence type="ECO:0000313" key="3">
    <source>
        <dbReference type="Proteomes" id="UP001331515"/>
    </source>
</evidence>